<proteinExistence type="predicted"/>
<dbReference type="Proteomes" id="UP001152888">
    <property type="component" value="Unassembled WGS sequence"/>
</dbReference>
<protein>
    <submittedName>
        <fullName evidence="2">Uncharacterized protein</fullName>
    </submittedName>
</protein>
<dbReference type="EMBL" id="CAKOFQ010006684">
    <property type="protein sequence ID" value="CAH1959800.1"/>
    <property type="molecule type" value="Genomic_DNA"/>
</dbReference>
<reference evidence="2" key="1">
    <citation type="submission" date="2022-03" db="EMBL/GenBank/DDBJ databases">
        <authorList>
            <person name="Sayadi A."/>
        </authorList>
    </citation>
    <scope>NUCLEOTIDE SEQUENCE</scope>
</reference>
<comment type="caution">
    <text evidence="2">The sequence shown here is derived from an EMBL/GenBank/DDBJ whole genome shotgun (WGS) entry which is preliminary data.</text>
</comment>
<name>A0A9P0JSX1_ACAOB</name>
<feature type="region of interest" description="Disordered" evidence="1">
    <location>
        <begin position="1"/>
        <end position="24"/>
    </location>
</feature>
<gene>
    <name evidence="2" type="ORF">ACAOBT_LOCUS3378</name>
</gene>
<sequence length="71" mass="8446">MLTVGKMETTNQTQTSQQSTRVQTHTQASCTYERQLSSATSYFRSKILRSYWIFVIRFFKQDGEHVYKEKQ</sequence>
<keyword evidence="3" id="KW-1185">Reference proteome</keyword>
<dbReference type="AlphaFoldDB" id="A0A9P0JSX1"/>
<evidence type="ECO:0000313" key="2">
    <source>
        <dbReference type="EMBL" id="CAH1959800.1"/>
    </source>
</evidence>
<feature type="compositionally biased region" description="Low complexity" evidence="1">
    <location>
        <begin position="9"/>
        <end position="24"/>
    </location>
</feature>
<evidence type="ECO:0000313" key="3">
    <source>
        <dbReference type="Proteomes" id="UP001152888"/>
    </source>
</evidence>
<evidence type="ECO:0000256" key="1">
    <source>
        <dbReference type="SAM" id="MobiDB-lite"/>
    </source>
</evidence>
<organism evidence="2 3">
    <name type="scientific">Acanthoscelides obtectus</name>
    <name type="common">Bean weevil</name>
    <name type="synonym">Bruchus obtectus</name>
    <dbReference type="NCBI Taxonomy" id="200917"/>
    <lineage>
        <taxon>Eukaryota</taxon>
        <taxon>Metazoa</taxon>
        <taxon>Ecdysozoa</taxon>
        <taxon>Arthropoda</taxon>
        <taxon>Hexapoda</taxon>
        <taxon>Insecta</taxon>
        <taxon>Pterygota</taxon>
        <taxon>Neoptera</taxon>
        <taxon>Endopterygota</taxon>
        <taxon>Coleoptera</taxon>
        <taxon>Polyphaga</taxon>
        <taxon>Cucujiformia</taxon>
        <taxon>Chrysomeloidea</taxon>
        <taxon>Chrysomelidae</taxon>
        <taxon>Bruchinae</taxon>
        <taxon>Bruchini</taxon>
        <taxon>Acanthoscelides</taxon>
    </lineage>
</organism>
<accession>A0A9P0JSX1</accession>